<organism evidence="7">
    <name type="scientific">Blastocystis hominis</name>
    <dbReference type="NCBI Taxonomy" id="12968"/>
    <lineage>
        <taxon>Eukaryota</taxon>
        <taxon>Sar</taxon>
        <taxon>Stramenopiles</taxon>
        <taxon>Bigyra</taxon>
        <taxon>Opalozoa</taxon>
        <taxon>Opalinata</taxon>
        <taxon>Blastocystidae</taxon>
        <taxon>Blastocystis</taxon>
    </lineage>
</organism>
<comment type="subunit">
    <text evidence="5">ORC is composed of six subunits.</text>
</comment>
<dbReference type="AlphaFoldDB" id="D8LZB9"/>
<evidence type="ECO:0000313" key="8">
    <source>
        <dbReference type="Proteomes" id="UP000008312"/>
    </source>
</evidence>
<comment type="similarity">
    <text evidence="5">Belongs to the ORC1 family.</text>
</comment>
<keyword evidence="4 5" id="KW-0539">Nucleus</keyword>
<keyword evidence="8" id="KW-1185">Reference proteome</keyword>
<evidence type="ECO:0000256" key="5">
    <source>
        <dbReference type="RuleBase" id="RU365058"/>
    </source>
</evidence>
<dbReference type="Pfam" id="PF22606">
    <property type="entry name" value="Cdc6-ORC-like_ATPase_lid"/>
    <property type="match status" value="1"/>
</dbReference>
<dbReference type="PANTHER" id="PTHR10763">
    <property type="entry name" value="CELL DIVISION CONTROL PROTEIN 6-RELATED"/>
    <property type="match status" value="1"/>
</dbReference>
<dbReference type="Proteomes" id="UP000008312">
    <property type="component" value="Unassembled WGS sequence"/>
</dbReference>
<comment type="subcellular location">
    <subcellularLocation>
        <location evidence="1 5">Nucleus</location>
    </subcellularLocation>
</comment>
<sequence>MIILRDRSERDKVLVVLADELDYLFTKNQHVIYKLFDWPSDPHSQLIVIGISNTIDLPERIMNLRNISRLSMNRVMFKPYNREQISTIISNRLNELTVFTPEAIDLCSRKVSAVSGDIRRALSIARRAIEIAQQQKLER</sequence>
<keyword evidence="2 5" id="KW-0235">DNA replication</keyword>
<evidence type="ECO:0000256" key="4">
    <source>
        <dbReference type="ARBA" id="ARBA00023242"/>
    </source>
</evidence>
<protein>
    <recommendedName>
        <fullName evidence="5">Origin recognition complex subunit 1</fullName>
    </recommendedName>
</protein>
<evidence type="ECO:0000259" key="6">
    <source>
        <dbReference type="Pfam" id="PF22606"/>
    </source>
</evidence>
<dbReference type="GeneID" id="24918619"/>
<proteinExistence type="inferred from homology"/>
<dbReference type="GO" id="GO:0005664">
    <property type="term" value="C:nuclear origin of replication recognition complex"/>
    <property type="evidence" value="ECO:0007669"/>
    <property type="project" value="TreeGrafter"/>
</dbReference>
<dbReference type="EMBL" id="FN668640">
    <property type="protein sequence ID" value="CBK21158.2"/>
    <property type="molecule type" value="Genomic_DNA"/>
</dbReference>
<keyword evidence="5" id="KW-0547">Nucleotide-binding</keyword>
<reference evidence="7" key="1">
    <citation type="submission" date="2010-02" db="EMBL/GenBank/DDBJ databases">
        <title>Sequencing and annotation of the Blastocystis hominis genome.</title>
        <authorList>
            <person name="Wincker P."/>
        </authorList>
    </citation>
    <scope>NUCLEOTIDE SEQUENCE</scope>
    <source>
        <strain evidence="7">Singapore isolate B</strain>
    </source>
</reference>
<keyword evidence="5" id="KW-0067">ATP-binding</keyword>
<dbReference type="OrthoDB" id="1926878at2759"/>
<dbReference type="RefSeq" id="XP_012895206.1">
    <property type="nucleotide sequence ID" value="XM_013039752.1"/>
</dbReference>
<dbReference type="InterPro" id="IPR054425">
    <property type="entry name" value="Cdc6_ORC1-like_ATPase_lid"/>
</dbReference>
<dbReference type="InParanoid" id="D8LZB9"/>
<dbReference type="Gene3D" id="1.10.8.60">
    <property type="match status" value="1"/>
</dbReference>
<dbReference type="PANTHER" id="PTHR10763:SF23">
    <property type="entry name" value="ORIGIN RECOGNITION COMPLEX SUBUNIT 1"/>
    <property type="match status" value="1"/>
</dbReference>
<evidence type="ECO:0000256" key="3">
    <source>
        <dbReference type="ARBA" id="ARBA00023125"/>
    </source>
</evidence>
<evidence type="ECO:0000256" key="1">
    <source>
        <dbReference type="ARBA" id="ARBA00004123"/>
    </source>
</evidence>
<dbReference type="InterPro" id="IPR050311">
    <property type="entry name" value="ORC1/CDC6"/>
</dbReference>
<dbReference type="GO" id="GO:0005524">
    <property type="term" value="F:ATP binding"/>
    <property type="evidence" value="ECO:0007669"/>
    <property type="project" value="UniProtKB-KW"/>
</dbReference>
<comment type="function">
    <text evidence="5">Component of the origin recognition complex (ORC) that binds origins of replication. DNA-binding is ATP-dependent, however specific DNA sequences that define origins of replication have not been identified so far. ORC is required to assemble the pre-replication complex necessary to initiate DNA replication.</text>
</comment>
<name>D8LZB9_BLAHO</name>
<keyword evidence="3 5" id="KW-0238">DNA-binding</keyword>
<evidence type="ECO:0000313" key="7">
    <source>
        <dbReference type="EMBL" id="CBK21158.2"/>
    </source>
</evidence>
<dbReference type="GO" id="GO:0033314">
    <property type="term" value="P:mitotic DNA replication checkpoint signaling"/>
    <property type="evidence" value="ECO:0007669"/>
    <property type="project" value="TreeGrafter"/>
</dbReference>
<dbReference type="SUPFAM" id="SSF52540">
    <property type="entry name" value="P-loop containing nucleoside triphosphate hydrolases"/>
    <property type="match status" value="1"/>
</dbReference>
<accession>D8LZB9</accession>
<feature type="domain" description="Cdc6/ORC1-like ATPase lid" evidence="6">
    <location>
        <begin position="80"/>
        <end position="134"/>
    </location>
</feature>
<dbReference type="InterPro" id="IPR027417">
    <property type="entry name" value="P-loop_NTPase"/>
</dbReference>
<evidence type="ECO:0000256" key="2">
    <source>
        <dbReference type="ARBA" id="ARBA00022705"/>
    </source>
</evidence>
<gene>
    <name evidence="7" type="ORF">GSBLH_T00001354001</name>
</gene>
<dbReference type="GO" id="GO:0006270">
    <property type="term" value="P:DNA replication initiation"/>
    <property type="evidence" value="ECO:0007669"/>
    <property type="project" value="TreeGrafter"/>
</dbReference>
<dbReference type="GO" id="GO:0003688">
    <property type="term" value="F:DNA replication origin binding"/>
    <property type="evidence" value="ECO:0007669"/>
    <property type="project" value="TreeGrafter"/>
</dbReference>